<evidence type="ECO:0000256" key="2">
    <source>
        <dbReference type="ARBA" id="ARBA00004286"/>
    </source>
</evidence>
<dbReference type="InterPro" id="IPR000504">
    <property type="entry name" value="RRM_dom"/>
</dbReference>
<evidence type="ECO:0000313" key="21">
    <source>
        <dbReference type="Proteomes" id="UP000077266"/>
    </source>
</evidence>
<evidence type="ECO:0000256" key="3">
    <source>
        <dbReference type="ARBA" id="ARBA00012182"/>
    </source>
</evidence>
<dbReference type="InterPro" id="IPR012677">
    <property type="entry name" value="Nucleotide-bd_a/b_plait_sf"/>
</dbReference>
<feature type="compositionally biased region" description="Basic and acidic residues" evidence="16">
    <location>
        <begin position="470"/>
        <end position="487"/>
    </location>
</feature>
<proteinExistence type="predicted"/>
<feature type="domain" description="RRM" evidence="17">
    <location>
        <begin position="374"/>
        <end position="455"/>
    </location>
</feature>
<dbReference type="GO" id="GO:0048188">
    <property type="term" value="C:Set1C/COMPASS complex"/>
    <property type="evidence" value="ECO:0007669"/>
    <property type="project" value="TreeGrafter"/>
</dbReference>
<dbReference type="GO" id="GO:0140999">
    <property type="term" value="F:histone H3K4 trimethyltransferase activity"/>
    <property type="evidence" value="ECO:0007669"/>
    <property type="project" value="UniProtKB-EC"/>
</dbReference>
<dbReference type="Pfam" id="PF11767">
    <property type="entry name" value="SET_assoc"/>
    <property type="match status" value="1"/>
</dbReference>
<protein>
    <recommendedName>
        <fullName evidence="4">Histone-lysine N-methyltransferase, H3 lysine-4 specific</fullName>
        <ecNumber evidence="3">2.1.1.354</ecNumber>
    </recommendedName>
    <alternativeName>
        <fullName evidence="11">SET domain-containing protein 1</fullName>
    </alternativeName>
</protein>
<dbReference type="STRING" id="1314781.A0A165N9A9"/>
<keyword evidence="21" id="KW-1185">Reference proteome</keyword>
<dbReference type="InterPro" id="IPR003882">
    <property type="entry name" value="Pistil_extensin"/>
</dbReference>
<evidence type="ECO:0000256" key="13">
    <source>
        <dbReference type="ARBA" id="ARBA00047583"/>
    </source>
</evidence>
<dbReference type="OrthoDB" id="308383at2759"/>
<dbReference type="SMART" id="SM01291">
    <property type="entry name" value="N-SET"/>
    <property type="match status" value="1"/>
</dbReference>
<dbReference type="Pfam" id="PF00856">
    <property type="entry name" value="SET"/>
    <property type="match status" value="1"/>
</dbReference>
<feature type="compositionally biased region" description="Polar residues" evidence="16">
    <location>
        <begin position="596"/>
        <end position="612"/>
    </location>
</feature>
<feature type="compositionally biased region" description="Pro residues" evidence="16">
    <location>
        <begin position="17"/>
        <end position="41"/>
    </location>
</feature>
<keyword evidence="5" id="KW-0158">Chromosome</keyword>
<feature type="compositionally biased region" description="Low complexity" evidence="16">
    <location>
        <begin position="1187"/>
        <end position="1209"/>
    </location>
</feature>
<feature type="region of interest" description="Disordered" evidence="16">
    <location>
        <begin position="1"/>
        <end position="295"/>
    </location>
</feature>
<sequence length="1378" mass="150319">MSSSRAPPRGPRALYPSTPPPAPSGPAPAQPSPPGSPPPSLPNGAGKLNGHAPRMVNGHLLDHTQQPVSFKLNGVKTTTTTTSSNSSSAQPLFIPHSVVKAKLATQHRPPSPAGPAPPPPPPPVASAPPPPPTTIPPPPPPPSSPPPPPPPPPPAEPAPPVPPPPSTAPQFTFKFKSNASPAPVSAALGTAPKPMPVPPAVFQRHALPPRPPSPPAHSGSRKRPRTPPRPPRASPPPLPPQPLPPSLPPKPHTLTPPLPPLAPVQKEPTPPPSEATPQPAGPMPHELPWPGPDPRDYKVMHDPALDKQDIAFKGKEIIKRHAGKPLNPADPPVVVKDSRVGFGGVRKYPRKVRTEFQMLEYEYDENSTGPPPPTAVLVTNLSPLTGHPFLRKHFNEYGQFGSFEPQVDRMGTFLGILWIKFDTHDIAKKVVERENGKRLGQHAEGQIVKVELDGEQTKCKAAVRAHWEKKRAEKAKEEAAKKAKEAQMRPPQEAGAALGLPTPTSMDANPAQQQAQQQQTQQRHEPAPPKGHSLPSPITLRGRGGGQGGRTAHPHPRSPENSYRPTVDSYRPPANSYRPPPPSAPENSYRPGENPFTRSPENSYRPQRSPENSYRPGRDNGYAGRQRGENRYRPPLRSPSRSRSRSRSRSHSRSPSPVNWRSRKVDDGAVRDALSASPYDHVRLEGAVRSVREDDVRAFFKSFDVEKVHRDSRAWYITFRNSQHARRAVIALGNMPLQRQTVSLTAQRPPAPRHAPSSRANPEDIVRDASEIVMRELRERLSRDVRERVIASGVRGFIAELQERATAAPPPASDVAVDEAPLLTEQDKKAKLKGLSFKKKTKPPAAVIVEEPAPAPVRASVKRSLSPDSDGEPERDIESEDDDEEVEVARPKKKRRIDIEDMLMSDESDAEDKAKPVTKEEPVQEEEKEEEVRAPTPPPAPEPIVPKRKVGRPRKKRPAESEPPAEREAKRPRTEEAEPEVVEVNGDVDADLLATFDDEEELPAPKAKKGARKKAGTATKKKGGAAKKGAAAPAAVAKKKGKTRDVDHIWSSDEEDEAAVVITTVQEPEVAQVARAPTFLEPSPEPEVDTTPAPVGKALDVSEFLLDEEDRYLAKLILQESLPLAGRPAVRESTPPPEDAEEPPPFRVHATGSARTEGYYKIPHTAKLAYVAQYSDRSLPTSGSGGAETAPAAAPGVSSRSARASGRRQAQGFEQINKALAESGDVTLIKFNQLQTRKKQLRFARSPIHDWGLYAMERIARGEMVIEYVGELVRAQVADRREKLYERQGIGSSYLFRIDDELVVDATKKGNLGRLINHSCDPNCNAKIINVNGVKKIVIYAKQDIELGDELTYDYHFPIEDAKIPCLCGSAKCRGFLN</sequence>
<dbReference type="PANTHER" id="PTHR45814:SF2">
    <property type="entry name" value="HISTONE-LYSINE N-METHYLTRANSFERASE SETD1"/>
    <property type="match status" value="1"/>
</dbReference>
<dbReference type="InterPro" id="IPR035979">
    <property type="entry name" value="RBD_domain_sf"/>
</dbReference>
<feature type="compositionally biased region" description="Low complexity" evidence="16">
    <location>
        <begin position="511"/>
        <end position="521"/>
    </location>
</feature>
<dbReference type="InterPro" id="IPR024636">
    <property type="entry name" value="SET_assoc"/>
</dbReference>
<feature type="region of interest" description="Disordered" evidence="16">
    <location>
        <begin position="1075"/>
        <end position="1095"/>
    </location>
</feature>
<dbReference type="SMART" id="SM00360">
    <property type="entry name" value="RRM"/>
    <property type="match status" value="2"/>
</dbReference>
<evidence type="ECO:0000256" key="9">
    <source>
        <dbReference type="ARBA" id="ARBA00022853"/>
    </source>
</evidence>
<keyword evidence="8" id="KW-0949">S-adenosyl-L-methionine</keyword>
<feature type="compositionally biased region" description="Basic residues" evidence="16">
    <location>
        <begin position="946"/>
        <end position="957"/>
    </location>
</feature>
<evidence type="ECO:0000259" key="18">
    <source>
        <dbReference type="PROSITE" id="PS50280"/>
    </source>
</evidence>
<feature type="region of interest" description="Disordered" evidence="16">
    <location>
        <begin position="1126"/>
        <end position="1150"/>
    </location>
</feature>
<feature type="compositionally biased region" description="Low complexity" evidence="16">
    <location>
        <begin position="77"/>
        <end position="88"/>
    </location>
</feature>
<feature type="region of interest" description="Disordered" evidence="16">
    <location>
        <begin position="470"/>
        <end position="664"/>
    </location>
</feature>
<feature type="compositionally biased region" description="Pro residues" evidence="16">
    <location>
        <begin position="227"/>
        <end position="292"/>
    </location>
</feature>
<reference evidence="20 21" key="1">
    <citation type="journal article" date="2016" name="Mol. Biol. Evol.">
        <title>Comparative Genomics of Early-Diverging Mushroom-Forming Fungi Provides Insights into the Origins of Lignocellulose Decay Capabilities.</title>
        <authorList>
            <person name="Nagy L.G."/>
            <person name="Riley R."/>
            <person name="Tritt A."/>
            <person name="Adam C."/>
            <person name="Daum C."/>
            <person name="Floudas D."/>
            <person name="Sun H."/>
            <person name="Yadav J.S."/>
            <person name="Pangilinan J."/>
            <person name="Larsson K.H."/>
            <person name="Matsuura K."/>
            <person name="Barry K."/>
            <person name="Labutti K."/>
            <person name="Kuo R."/>
            <person name="Ohm R.A."/>
            <person name="Bhattacharya S.S."/>
            <person name="Shirouzu T."/>
            <person name="Yoshinaga Y."/>
            <person name="Martin F.M."/>
            <person name="Grigoriev I.V."/>
            <person name="Hibbett D.S."/>
        </authorList>
    </citation>
    <scope>NUCLEOTIDE SEQUENCE [LARGE SCALE GENOMIC DNA]</scope>
    <source>
        <strain evidence="20 21">HHB12029</strain>
    </source>
</reference>
<feature type="compositionally biased region" description="Low complexity" evidence="16">
    <location>
        <begin position="1027"/>
        <end position="1036"/>
    </location>
</feature>
<comment type="catalytic activity">
    <reaction evidence="13">
        <text>N(6)-methyl-L-lysyl(4)-[histone H3] + S-adenosyl-L-methionine = N(6),N(6)-dimethyl-L-lysyl(4)-[histone H3] + S-adenosyl-L-homocysteine + H(+)</text>
        <dbReference type="Rhea" id="RHEA:60268"/>
        <dbReference type="Rhea" id="RHEA-COMP:15540"/>
        <dbReference type="Rhea" id="RHEA-COMP:15543"/>
        <dbReference type="ChEBI" id="CHEBI:15378"/>
        <dbReference type="ChEBI" id="CHEBI:57856"/>
        <dbReference type="ChEBI" id="CHEBI:59789"/>
        <dbReference type="ChEBI" id="CHEBI:61929"/>
        <dbReference type="ChEBI" id="CHEBI:61976"/>
    </reaction>
</comment>
<feature type="compositionally biased region" description="Basic residues" evidence="16">
    <location>
        <begin position="640"/>
        <end position="652"/>
    </location>
</feature>
<dbReference type="CDD" id="cd00590">
    <property type="entry name" value="RRM_SF"/>
    <property type="match status" value="1"/>
</dbReference>
<evidence type="ECO:0000259" key="17">
    <source>
        <dbReference type="PROSITE" id="PS50102"/>
    </source>
</evidence>
<comment type="subcellular location">
    <subcellularLocation>
        <location evidence="2">Chromosome</location>
    </subcellularLocation>
    <subcellularLocation>
        <location evidence="1">Nucleus</location>
    </subcellularLocation>
</comment>
<dbReference type="GO" id="GO:0005694">
    <property type="term" value="C:chromosome"/>
    <property type="evidence" value="ECO:0007669"/>
    <property type="project" value="UniProtKB-SubCell"/>
</dbReference>
<evidence type="ECO:0000256" key="1">
    <source>
        <dbReference type="ARBA" id="ARBA00004123"/>
    </source>
</evidence>
<accession>A0A165N9A9</accession>
<feature type="region of interest" description="Disordered" evidence="16">
    <location>
        <begin position="1179"/>
        <end position="1209"/>
    </location>
</feature>
<dbReference type="PROSITE" id="PS50102">
    <property type="entry name" value="RRM"/>
    <property type="match status" value="1"/>
</dbReference>
<keyword evidence="15" id="KW-0694">RNA-binding</keyword>
<dbReference type="InParanoid" id="A0A165N9A9"/>
<dbReference type="EMBL" id="KV425901">
    <property type="protein sequence ID" value="KZW00409.1"/>
    <property type="molecule type" value="Genomic_DNA"/>
</dbReference>
<evidence type="ECO:0000256" key="15">
    <source>
        <dbReference type="PROSITE-ProRule" id="PRU00176"/>
    </source>
</evidence>
<feature type="compositionally biased region" description="Acidic residues" evidence="16">
    <location>
        <begin position="977"/>
        <end position="1002"/>
    </location>
</feature>
<evidence type="ECO:0000313" key="20">
    <source>
        <dbReference type="EMBL" id="KZW00409.1"/>
    </source>
</evidence>
<dbReference type="PROSITE" id="PS50868">
    <property type="entry name" value="POST_SET"/>
    <property type="match status" value="1"/>
</dbReference>
<dbReference type="GO" id="GO:0003723">
    <property type="term" value="F:RNA binding"/>
    <property type="evidence" value="ECO:0007669"/>
    <property type="project" value="UniProtKB-UniRule"/>
</dbReference>
<dbReference type="Pfam" id="PF11764">
    <property type="entry name" value="N-SET"/>
    <property type="match status" value="1"/>
</dbReference>
<dbReference type="SMART" id="SM00317">
    <property type="entry name" value="SET"/>
    <property type="match status" value="1"/>
</dbReference>
<dbReference type="EC" id="2.1.1.354" evidence="3"/>
<evidence type="ECO:0000256" key="14">
    <source>
        <dbReference type="ARBA" id="ARBA00049129"/>
    </source>
</evidence>
<feature type="domain" description="Post-SET" evidence="19">
    <location>
        <begin position="1362"/>
        <end position="1378"/>
    </location>
</feature>
<keyword evidence="6" id="KW-0489">Methyltransferase</keyword>
<dbReference type="GO" id="GO:0032259">
    <property type="term" value="P:methylation"/>
    <property type="evidence" value="ECO:0007669"/>
    <property type="project" value="UniProtKB-KW"/>
</dbReference>
<feature type="compositionally biased region" description="Basic and acidic residues" evidence="16">
    <location>
        <begin position="911"/>
        <end position="922"/>
    </location>
</feature>
<organism evidence="20 21">
    <name type="scientific">Exidia glandulosa HHB12029</name>
    <dbReference type="NCBI Taxonomy" id="1314781"/>
    <lineage>
        <taxon>Eukaryota</taxon>
        <taxon>Fungi</taxon>
        <taxon>Dikarya</taxon>
        <taxon>Basidiomycota</taxon>
        <taxon>Agaricomycotina</taxon>
        <taxon>Agaricomycetes</taxon>
        <taxon>Auriculariales</taxon>
        <taxon>Exidiaceae</taxon>
        <taxon>Exidia</taxon>
    </lineage>
</organism>
<evidence type="ECO:0000259" key="19">
    <source>
        <dbReference type="PROSITE" id="PS50868"/>
    </source>
</evidence>
<evidence type="ECO:0000256" key="8">
    <source>
        <dbReference type="ARBA" id="ARBA00022691"/>
    </source>
</evidence>
<feature type="compositionally biased region" description="Acidic residues" evidence="16">
    <location>
        <begin position="869"/>
        <end position="886"/>
    </location>
</feature>
<evidence type="ECO:0000256" key="4">
    <source>
        <dbReference type="ARBA" id="ARBA00015839"/>
    </source>
</evidence>
<comment type="catalytic activity">
    <reaction evidence="14">
        <text>N(6),N(6)-dimethyl-L-lysyl(4)-[histone H3] + S-adenosyl-L-methionine = N(6),N(6),N(6)-trimethyl-L-lysyl(4)-[histone H3] + S-adenosyl-L-homocysteine + H(+)</text>
        <dbReference type="Rhea" id="RHEA:60272"/>
        <dbReference type="Rhea" id="RHEA-COMP:15537"/>
        <dbReference type="Rhea" id="RHEA-COMP:15540"/>
        <dbReference type="ChEBI" id="CHEBI:15378"/>
        <dbReference type="ChEBI" id="CHEBI:57856"/>
        <dbReference type="ChEBI" id="CHEBI:59789"/>
        <dbReference type="ChEBI" id="CHEBI:61961"/>
        <dbReference type="ChEBI" id="CHEBI:61976"/>
    </reaction>
</comment>
<dbReference type="InterPro" id="IPR046341">
    <property type="entry name" value="SET_dom_sf"/>
</dbReference>
<comment type="catalytic activity">
    <reaction evidence="12">
        <text>L-lysyl(4)-[histone H3] + 3 S-adenosyl-L-methionine = N(6),N(6),N(6)-trimethyl-L-lysyl(4)-[histone H3] + 3 S-adenosyl-L-homocysteine + 3 H(+)</text>
        <dbReference type="Rhea" id="RHEA:60260"/>
        <dbReference type="Rhea" id="RHEA-COMP:15537"/>
        <dbReference type="Rhea" id="RHEA-COMP:15547"/>
        <dbReference type="ChEBI" id="CHEBI:15378"/>
        <dbReference type="ChEBI" id="CHEBI:29969"/>
        <dbReference type="ChEBI" id="CHEBI:57856"/>
        <dbReference type="ChEBI" id="CHEBI:59789"/>
        <dbReference type="ChEBI" id="CHEBI:61961"/>
        <dbReference type="EC" id="2.1.1.354"/>
    </reaction>
</comment>
<feature type="compositionally biased region" description="Pro residues" evidence="16">
    <location>
        <begin position="109"/>
        <end position="167"/>
    </location>
</feature>
<dbReference type="Gene3D" id="2.170.270.10">
    <property type="entry name" value="SET domain"/>
    <property type="match status" value="1"/>
</dbReference>
<feature type="compositionally biased region" description="Basic residues" evidence="16">
    <location>
        <begin position="1006"/>
        <end position="1025"/>
    </location>
</feature>
<feature type="compositionally biased region" description="Acidic residues" evidence="16">
    <location>
        <begin position="900"/>
        <end position="910"/>
    </location>
</feature>
<dbReference type="SUPFAM" id="SSF54928">
    <property type="entry name" value="RNA-binding domain, RBD"/>
    <property type="match status" value="1"/>
</dbReference>
<keyword evidence="7" id="KW-0808">Transferase</keyword>
<dbReference type="FunCoup" id="A0A165N9A9">
    <property type="interactions" value="73"/>
</dbReference>
<gene>
    <name evidence="20" type="ORF">EXIGLDRAFT_761757</name>
</gene>
<dbReference type="InterPro" id="IPR001214">
    <property type="entry name" value="SET_dom"/>
</dbReference>
<keyword evidence="9" id="KW-0156">Chromatin regulator</keyword>
<dbReference type="PRINTS" id="PR01218">
    <property type="entry name" value="PSTLEXTENSIN"/>
</dbReference>
<dbReference type="PROSITE" id="PS50280">
    <property type="entry name" value="SET"/>
    <property type="match status" value="1"/>
</dbReference>
<feature type="domain" description="SET" evidence="18">
    <location>
        <begin position="1239"/>
        <end position="1356"/>
    </location>
</feature>
<evidence type="ECO:0000256" key="10">
    <source>
        <dbReference type="ARBA" id="ARBA00023242"/>
    </source>
</evidence>
<feature type="region of interest" description="Disordered" evidence="16">
    <location>
        <begin position="834"/>
        <end position="1057"/>
    </location>
</feature>
<dbReference type="PANTHER" id="PTHR45814">
    <property type="entry name" value="HISTONE-LYSINE N-METHYLTRANSFERASE SETD1"/>
    <property type="match status" value="1"/>
</dbReference>
<dbReference type="InterPro" id="IPR024657">
    <property type="entry name" value="COMPASS_Set1_N-SET"/>
</dbReference>
<dbReference type="Gene3D" id="3.30.70.330">
    <property type="match status" value="1"/>
</dbReference>
<feature type="compositionally biased region" description="Pro residues" evidence="16">
    <location>
        <begin position="935"/>
        <end position="944"/>
    </location>
</feature>
<dbReference type="Pfam" id="PF00076">
    <property type="entry name" value="RRM_1"/>
    <property type="match status" value="1"/>
</dbReference>
<dbReference type="Proteomes" id="UP000077266">
    <property type="component" value="Unassembled WGS sequence"/>
</dbReference>
<evidence type="ECO:0000256" key="16">
    <source>
        <dbReference type="SAM" id="MobiDB-lite"/>
    </source>
</evidence>
<dbReference type="InterPro" id="IPR044570">
    <property type="entry name" value="Set1-like"/>
</dbReference>
<name>A0A165N9A9_EXIGL</name>
<dbReference type="InterPro" id="IPR003616">
    <property type="entry name" value="Post-SET_dom"/>
</dbReference>
<keyword evidence="10" id="KW-0539">Nucleus</keyword>
<evidence type="ECO:0000256" key="5">
    <source>
        <dbReference type="ARBA" id="ARBA00022454"/>
    </source>
</evidence>
<evidence type="ECO:0000256" key="12">
    <source>
        <dbReference type="ARBA" id="ARBA00047571"/>
    </source>
</evidence>
<evidence type="ECO:0000256" key="6">
    <source>
        <dbReference type="ARBA" id="ARBA00022603"/>
    </source>
</evidence>
<dbReference type="SMART" id="SM00508">
    <property type="entry name" value="PostSET"/>
    <property type="match status" value="1"/>
</dbReference>
<dbReference type="SUPFAM" id="SSF82199">
    <property type="entry name" value="SET domain"/>
    <property type="match status" value="1"/>
</dbReference>
<feature type="compositionally biased region" description="Basic and acidic residues" evidence="16">
    <location>
        <begin position="958"/>
        <end position="976"/>
    </location>
</feature>
<evidence type="ECO:0000256" key="7">
    <source>
        <dbReference type="ARBA" id="ARBA00022679"/>
    </source>
</evidence>
<evidence type="ECO:0000256" key="11">
    <source>
        <dbReference type="ARBA" id="ARBA00030093"/>
    </source>
</evidence>
<feature type="compositionally biased region" description="Low complexity" evidence="16">
    <location>
        <begin position="843"/>
        <end position="859"/>
    </location>
</feature>